<dbReference type="Gene3D" id="2.70.98.90">
    <property type="match status" value="1"/>
</dbReference>
<proteinExistence type="inferred from homology"/>
<feature type="transmembrane region" description="Helical" evidence="13">
    <location>
        <begin position="6"/>
        <end position="23"/>
    </location>
</feature>
<organism evidence="17 18">
    <name type="scientific">Pelistega indica</name>
    <dbReference type="NCBI Taxonomy" id="1414851"/>
    <lineage>
        <taxon>Bacteria</taxon>
        <taxon>Pseudomonadati</taxon>
        <taxon>Pseudomonadota</taxon>
        <taxon>Betaproteobacteria</taxon>
        <taxon>Burkholderiales</taxon>
        <taxon>Alcaligenaceae</taxon>
        <taxon>Pelistega</taxon>
    </lineage>
</organism>
<evidence type="ECO:0000256" key="3">
    <source>
        <dbReference type="ARBA" id="ARBA00015325"/>
    </source>
</evidence>
<dbReference type="NCBIfam" id="NF002352">
    <property type="entry name" value="PRK01318.1-3"/>
    <property type="match status" value="1"/>
</dbReference>
<dbReference type="GO" id="GO:0005886">
    <property type="term" value="C:plasma membrane"/>
    <property type="evidence" value="ECO:0007669"/>
    <property type="project" value="UniProtKB-SubCell"/>
</dbReference>
<evidence type="ECO:0000256" key="2">
    <source>
        <dbReference type="ARBA" id="ARBA00010527"/>
    </source>
</evidence>
<dbReference type="PRINTS" id="PR00701">
    <property type="entry name" value="60KDINNERMP"/>
</dbReference>
<dbReference type="GO" id="GO:0051205">
    <property type="term" value="P:protein insertion into membrane"/>
    <property type="evidence" value="ECO:0007669"/>
    <property type="project" value="TreeGrafter"/>
</dbReference>
<evidence type="ECO:0000256" key="10">
    <source>
        <dbReference type="ARBA" id="ARBA00023186"/>
    </source>
</evidence>
<dbReference type="Pfam" id="PF02096">
    <property type="entry name" value="60KD_IMP"/>
    <property type="match status" value="1"/>
</dbReference>
<comment type="subcellular location">
    <subcellularLocation>
        <location evidence="1">Cell inner membrane</location>
        <topology evidence="1">Multi-pass membrane protein</topology>
    </subcellularLocation>
    <subcellularLocation>
        <location evidence="13">Cell membrane</location>
        <topology evidence="13">Multi-pass membrane protein</topology>
    </subcellularLocation>
</comment>
<evidence type="ECO:0000256" key="8">
    <source>
        <dbReference type="ARBA" id="ARBA00022989"/>
    </source>
</evidence>
<protein>
    <recommendedName>
        <fullName evidence="3 13">Membrane protein insertase YidC</fullName>
    </recommendedName>
    <alternativeName>
        <fullName evidence="12 13">Foldase YidC</fullName>
    </alternativeName>
    <alternativeName>
        <fullName evidence="11 13">Membrane integrase YidC</fullName>
    </alternativeName>
    <alternativeName>
        <fullName evidence="13">Membrane protein YidC</fullName>
    </alternativeName>
</protein>
<dbReference type="AlphaFoldDB" id="V8G1Q8"/>
<dbReference type="Pfam" id="PF14849">
    <property type="entry name" value="YidC_periplas"/>
    <property type="match status" value="1"/>
</dbReference>
<keyword evidence="10 13" id="KW-0143">Chaperone</keyword>
<evidence type="ECO:0000256" key="7">
    <source>
        <dbReference type="ARBA" id="ARBA00022927"/>
    </source>
</evidence>
<feature type="domain" description="Membrane insertase YidC N-terminal" evidence="16">
    <location>
        <begin position="72"/>
        <end position="345"/>
    </location>
</feature>
<evidence type="ECO:0000256" key="5">
    <source>
        <dbReference type="ARBA" id="ARBA00022475"/>
    </source>
</evidence>
<keyword evidence="5 13" id="KW-1003">Cell membrane</keyword>
<evidence type="ECO:0000256" key="9">
    <source>
        <dbReference type="ARBA" id="ARBA00023136"/>
    </source>
</evidence>
<evidence type="ECO:0000256" key="14">
    <source>
        <dbReference type="SAM" id="MobiDB-lite"/>
    </source>
</evidence>
<evidence type="ECO:0000256" key="4">
    <source>
        <dbReference type="ARBA" id="ARBA00022448"/>
    </source>
</evidence>
<comment type="subunit">
    <text evidence="13">Interacts with the Sec translocase complex via SecD. Specifically interacts with transmembrane segments of nascent integral membrane proteins during membrane integration.</text>
</comment>
<keyword evidence="8 13" id="KW-1133">Transmembrane helix</keyword>
<dbReference type="PANTHER" id="PTHR12428">
    <property type="entry name" value="OXA1"/>
    <property type="match status" value="1"/>
</dbReference>
<dbReference type="InterPro" id="IPR028055">
    <property type="entry name" value="YidC/Oxa/ALB_C"/>
</dbReference>
<dbReference type="EMBL" id="AYSV01000091">
    <property type="protein sequence ID" value="ETD70006.1"/>
    <property type="molecule type" value="Genomic_DNA"/>
</dbReference>
<evidence type="ECO:0000259" key="16">
    <source>
        <dbReference type="Pfam" id="PF14849"/>
    </source>
</evidence>
<comment type="similarity">
    <text evidence="2 13">Belongs to the OXA1/ALB3/YidC family. Type 1 subfamily.</text>
</comment>
<dbReference type="InterPro" id="IPR028053">
    <property type="entry name" value="Membr_insert_YidC_N"/>
</dbReference>
<evidence type="ECO:0000256" key="6">
    <source>
        <dbReference type="ARBA" id="ARBA00022692"/>
    </source>
</evidence>
<reference evidence="17 18" key="1">
    <citation type="submission" date="2013-11" db="EMBL/GenBank/DDBJ databases">
        <title>Genomic analysis of Pelistega sp. HM-7.</title>
        <authorList>
            <person name="Kumbhare S.V."/>
            <person name="Shetty S.A."/>
            <person name="Sharma O."/>
            <person name="Dhotre D.P."/>
        </authorList>
    </citation>
    <scope>NUCLEOTIDE SEQUENCE [LARGE SCALE GENOMIC DNA]</scope>
    <source>
        <strain evidence="17 18">HM-7</strain>
    </source>
</reference>
<dbReference type="InterPro" id="IPR019998">
    <property type="entry name" value="Membr_insert_YidC"/>
</dbReference>
<dbReference type="Proteomes" id="UP000018766">
    <property type="component" value="Unassembled WGS sequence"/>
</dbReference>
<dbReference type="InterPro" id="IPR001708">
    <property type="entry name" value="YidC/ALB3/OXA1/COX18"/>
</dbReference>
<evidence type="ECO:0000259" key="15">
    <source>
        <dbReference type="Pfam" id="PF02096"/>
    </source>
</evidence>
<evidence type="ECO:0000313" key="18">
    <source>
        <dbReference type="Proteomes" id="UP000018766"/>
    </source>
</evidence>
<dbReference type="OrthoDB" id="9780552at2"/>
<comment type="function">
    <text evidence="13">Required for the insertion and/or proper folding and/or complex formation of integral membrane proteins into the membrane. Involved in integration of membrane proteins that insert both dependently and independently of the Sec translocase complex, as well as at least some lipoproteins. Aids folding of multispanning membrane proteins.</text>
</comment>
<dbReference type="GO" id="GO:0032977">
    <property type="term" value="F:membrane insertase activity"/>
    <property type="evidence" value="ECO:0007669"/>
    <property type="project" value="InterPro"/>
</dbReference>
<dbReference type="GO" id="GO:0015031">
    <property type="term" value="P:protein transport"/>
    <property type="evidence" value="ECO:0007669"/>
    <property type="project" value="UniProtKB-KW"/>
</dbReference>
<dbReference type="RefSeq" id="WP_023951585.1">
    <property type="nucleotide sequence ID" value="NZ_AYSV01000091.1"/>
</dbReference>
<feature type="region of interest" description="Disordered" evidence="14">
    <location>
        <begin position="37"/>
        <end position="61"/>
    </location>
</feature>
<dbReference type="PATRIC" id="fig|1414851.3.peg.1686"/>
<sequence length="549" mass="61531">MDIRRSILWMIFIFSVFMIWNNWQMYNAPVKPVTTASTTSTTEQHPSAPATMAGNTTVPSNAAATQQASEKITVSTDVFNLTFDTLGAQLVRAELVKYHDAEDKTKPTILLESGEKTYTVQSGLIGPANLQKSYPKQDTVFTLVSDQKTLSGDTLDVIFKAEADGLEVTRTYTLTKGSYAIAVKDNIVNKSTQTQTPSQYLQITRDHHEPTGGVAMAPTYNGFAVYSDAERFQKVTLDEIEKNSADYVKSAPDGWISFIQHFFVTAWVPQQGKDHAVQIRKAGQNLYAISTVESLGNIAPGASANTAATLWVGPQDQKALSKIDPTLDLVVDYGWLTFLARPMFALMSWLHSWIGNWGWTIVVLTILIKLLLFPLSAASYKSMAKMKNISPRMQALREQYGDDRQKLNAAMMEMYRTEKINPLGGCLPILLQIPVFLTLYRVLLASVEMRGAPWIGWITDLSVHDPYYILPAIMMATMFFQMKMNPTPPDPMQARIMMIMPLVFGAMMFMFPAGLVLYWVVNNILSIIQQWFITRNLNKAANEEILTHR</sequence>
<keyword evidence="18" id="KW-1185">Reference proteome</keyword>
<keyword evidence="7 13" id="KW-0653">Protein transport</keyword>
<dbReference type="CDD" id="cd19961">
    <property type="entry name" value="EcYidC-like_peri"/>
    <property type="match status" value="1"/>
</dbReference>
<dbReference type="CDD" id="cd20070">
    <property type="entry name" value="5TM_YidC_Alb3"/>
    <property type="match status" value="1"/>
</dbReference>
<evidence type="ECO:0000313" key="17">
    <source>
        <dbReference type="EMBL" id="ETD70006.1"/>
    </source>
</evidence>
<feature type="transmembrane region" description="Helical" evidence="13">
    <location>
        <begin position="420"/>
        <end position="447"/>
    </location>
</feature>
<accession>V8G1Q8</accession>
<feature type="transmembrane region" description="Helical" evidence="13">
    <location>
        <begin position="496"/>
        <end position="521"/>
    </location>
</feature>
<dbReference type="NCBIfam" id="TIGR03592">
    <property type="entry name" value="yidC_oxa1_cterm"/>
    <property type="match status" value="1"/>
</dbReference>
<dbReference type="PANTHER" id="PTHR12428:SF65">
    <property type="entry name" value="CYTOCHROME C OXIDASE ASSEMBLY PROTEIN COX18, MITOCHONDRIAL"/>
    <property type="match status" value="1"/>
</dbReference>
<dbReference type="HAMAP" id="MF_01810">
    <property type="entry name" value="YidC_type1"/>
    <property type="match status" value="1"/>
</dbReference>
<keyword evidence="6 13" id="KW-0812">Transmembrane</keyword>
<keyword evidence="4 13" id="KW-0813">Transport</keyword>
<dbReference type="InterPro" id="IPR047196">
    <property type="entry name" value="YidC_ALB_C"/>
</dbReference>
<feature type="domain" description="Membrane insertase YidC/Oxa/ALB C-terminal" evidence="15">
    <location>
        <begin position="357"/>
        <end position="535"/>
    </location>
</feature>
<feature type="transmembrane region" description="Helical" evidence="13">
    <location>
        <begin position="357"/>
        <end position="380"/>
    </location>
</feature>
<evidence type="ECO:0000256" key="13">
    <source>
        <dbReference type="HAMAP-Rule" id="MF_01810"/>
    </source>
</evidence>
<gene>
    <name evidence="13" type="primary">yidC</name>
    <name evidence="17" type="ORF">V757_08185</name>
</gene>
<evidence type="ECO:0000256" key="12">
    <source>
        <dbReference type="ARBA" id="ARBA00033342"/>
    </source>
</evidence>
<keyword evidence="9 13" id="KW-0472">Membrane</keyword>
<comment type="caution">
    <text evidence="17">The sequence shown here is derived from an EMBL/GenBank/DDBJ whole genome shotgun (WGS) entry which is preliminary data.</text>
</comment>
<evidence type="ECO:0000256" key="1">
    <source>
        <dbReference type="ARBA" id="ARBA00004429"/>
    </source>
</evidence>
<dbReference type="InterPro" id="IPR038221">
    <property type="entry name" value="YidC_periplasmic_sf"/>
</dbReference>
<dbReference type="NCBIfam" id="TIGR03593">
    <property type="entry name" value="yidC_nterm"/>
    <property type="match status" value="1"/>
</dbReference>
<dbReference type="PRINTS" id="PR01900">
    <property type="entry name" value="YIDCPROTEIN"/>
</dbReference>
<evidence type="ECO:0000256" key="11">
    <source>
        <dbReference type="ARBA" id="ARBA00033245"/>
    </source>
</evidence>
<name>V8G1Q8_9BURK</name>